<dbReference type="KEGG" id="taer:GT409_13185"/>
<evidence type="ECO:0000313" key="3">
    <source>
        <dbReference type="Proteomes" id="UP000464954"/>
    </source>
</evidence>
<dbReference type="EMBL" id="CP047593">
    <property type="protein sequence ID" value="QHI70352.1"/>
    <property type="molecule type" value="Genomic_DNA"/>
</dbReference>
<name>A0A6P1M8I8_9BACT</name>
<proteinExistence type="predicted"/>
<dbReference type="AlphaFoldDB" id="A0A6P1M8I8"/>
<protein>
    <recommendedName>
        <fullName evidence="4">Glycosyl hydrolase family 32</fullName>
    </recommendedName>
</protein>
<evidence type="ECO:0008006" key="4">
    <source>
        <dbReference type="Google" id="ProtNLM"/>
    </source>
</evidence>
<dbReference type="SUPFAM" id="SSF75005">
    <property type="entry name" value="Arabinanase/levansucrase/invertase"/>
    <property type="match status" value="1"/>
</dbReference>
<reference evidence="2 3" key="1">
    <citation type="submission" date="2020-01" db="EMBL/GenBank/DDBJ databases">
        <title>Ponticoccus aerotolerans gen. nov., sp. nov., an anaerobic bacterium and proposal of Ponticoccusceae fam. nov., Ponticoccusles ord. nov. and Ponticoccuse classis nov. in the phylum Kiritimatiellaeota.</title>
        <authorList>
            <person name="Zhou L.Y."/>
            <person name="Du Z.J."/>
        </authorList>
    </citation>
    <scope>NUCLEOTIDE SEQUENCE [LARGE SCALE GENOMIC DNA]</scope>
    <source>
        <strain evidence="2 3">S-5007</strain>
    </source>
</reference>
<sequence length="860" mass="95112">MVKKAVLFRGASLLCLTLAGWICSAPISGPGAKVESLSGATVEMFVPGVEIFSNRRFTLAECPDFLNGIPFFQEDINTSSFRVLKDGVITVLTPESDHFKSAQFQALETSGFTRVEEPPLFQLFGDSPANKVRIYQKSVKAGADYTFGKWVVVLGFEDEQIAQINAKKTALADALKSAASGPGAGLELTGGYEADCVDVFTPGVKLFSNRDFVLNECPESLAGQLFLRGNINGDKFNVVRDGTLTVLTPESDQFSSAQGGALMQEGFQRVAEPQLFQLFGDLSANKVGIYSKKVTAGEQYAFGKWTIVLGFAVAEPWKPKPWNENEGEVLYNGIQLPEVWPPEHIDPRSKKPMPVPYLDYPPEVIPIDVGRQLLVDDFLIEKTDLQRTFHYPEKYEGNPVLKPENDLEDGAGSGWAGATPKSGGLWWDPDAQLFKLWYEAGWLGTICYATSKDGIHWDRPETDVLSGYNQVLPFGLKPDSWTVVRDWWTKDPDAKYKIFVRGPGGKPEGAMCFESPDGIHFGDYTMSGVMGDRSTMFYNPFRKKWVYSLRSSFRGRSRHYWEADDFIDGCKWPDFDLKGASWEKGQPVIWAASDELDPEDVEVKQGTQLYNLDAVAYESIMLGFYQIWRGPHNHQCFGVPKITELNFAYSRDGFHWARPDRNTAIESSREAGTWDRGYVQSLGNICVLRGDKIWFYYSGFAGDESRPKGGMYANSAMGLATLRRDGFASMDTRLSGELLTRPVTFSGKYLFVNADVPDGSLQADVLDQNGNVVAETVAFTGDSTIQMMSLSNGSDLSALEGQPVRFRFKLDNGALYSFWVSKDESGRSDGYVAGGGPGYDGGIDTVGAAALSAEKEFSNR</sequence>
<evidence type="ECO:0000256" key="1">
    <source>
        <dbReference type="SAM" id="SignalP"/>
    </source>
</evidence>
<dbReference type="Proteomes" id="UP000464954">
    <property type="component" value="Chromosome"/>
</dbReference>
<feature type="chain" id="PRO_5026898482" description="Glycosyl hydrolase family 32" evidence="1">
    <location>
        <begin position="25"/>
        <end position="860"/>
    </location>
</feature>
<gene>
    <name evidence="2" type="ORF">GT409_13185</name>
</gene>
<organism evidence="2 3">
    <name type="scientific">Tichowtungia aerotolerans</name>
    <dbReference type="NCBI Taxonomy" id="2697043"/>
    <lineage>
        <taxon>Bacteria</taxon>
        <taxon>Pseudomonadati</taxon>
        <taxon>Kiritimatiellota</taxon>
        <taxon>Tichowtungiia</taxon>
        <taxon>Tichowtungiales</taxon>
        <taxon>Tichowtungiaceae</taxon>
        <taxon>Tichowtungia</taxon>
    </lineage>
</organism>
<accession>A0A6P1M8I8</accession>
<dbReference type="Gene3D" id="2.115.10.20">
    <property type="entry name" value="Glycosyl hydrolase domain, family 43"/>
    <property type="match status" value="2"/>
</dbReference>
<keyword evidence="1" id="KW-0732">Signal</keyword>
<evidence type="ECO:0000313" key="2">
    <source>
        <dbReference type="EMBL" id="QHI70352.1"/>
    </source>
</evidence>
<dbReference type="InterPro" id="IPR023296">
    <property type="entry name" value="Glyco_hydro_beta-prop_sf"/>
</dbReference>
<keyword evidence="3" id="KW-1185">Reference proteome</keyword>
<dbReference type="RefSeq" id="WP_160629529.1">
    <property type="nucleotide sequence ID" value="NZ_CP047593.1"/>
</dbReference>
<feature type="signal peptide" evidence="1">
    <location>
        <begin position="1"/>
        <end position="24"/>
    </location>
</feature>